<reference evidence="3" key="1">
    <citation type="submission" date="2016-07" db="EMBL/GenBank/DDBJ databases">
        <authorList>
            <person name="Florea S."/>
            <person name="Webb J.S."/>
            <person name="Jaromczyk J."/>
            <person name="Schardl C.L."/>
        </authorList>
    </citation>
    <scope>NUCLEOTIDE SEQUENCE [LARGE SCALE GENOMIC DNA]</scope>
    <source>
        <strain evidence="3">MIT 01-6242</strain>
    </source>
</reference>
<protein>
    <recommendedName>
        <fullName evidence="4">FxsA family protein</fullName>
    </recommendedName>
</protein>
<dbReference type="AlphaFoldDB" id="A0A1B1U464"/>
<feature type="transmembrane region" description="Helical" evidence="1">
    <location>
        <begin position="27"/>
        <end position="45"/>
    </location>
</feature>
<dbReference type="STRING" id="222136.BBW65_01045"/>
<evidence type="ECO:0000256" key="1">
    <source>
        <dbReference type="SAM" id="Phobius"/>
    </source>
</evidence>
<dbReference type="Proteomes" id="UP000092884">
    <property type="component" value="Chromosome"/>
</dbReference>
<keyword evidence="1" id="KW-1133">Transmembrane helix</keyword>
<dbReference type="GO" id="GO:0016020">
    <property type="term" value="C:membrane"/>
    <property type="evidence" value="ECO:0007669"/>
    <property type="project" value="InterPro"/>
</dbReference>
<accession>A0A1B1U464</accession>
<keyword evidence="1" id="KW-0812">Transmembrane</keyword>
<evidence type="ECO:0008006" key="4">
    <source>
        <dbReference type="Google" id="ProtNLM"/>
    </source>
</evidence>
<name>A0A1B1U464_9HELI</name>
<dbReference type="EMBL" id="CP016503">
    <property type="protein sequence ID" value="ANV97485.1"/>
    <property type="molecule type" value="Genomic_DNA"/>
</dbReference>
<proteinExistence type="predicted"/>
<gene>
    <name evidence="2" type="ORF">BBW65_01045</name>
</gene>
<dbReference type="KEGG" id="het:BBW65_01045"/>
<dbReference type="NCBIfam" id="NF008528">
    <property type="entry name" value="PRK11463.1-2"/>
    <property type="match status" value="1"/>
</dbReference>
<keyword evidence="3" id="KW-1185">Reference proteome</keyword>
<sequence length="146" mass="16558">MRVFWFLVFYFFLELGGFVAFSHYFGFLNLVLEIILSAFVGIWLLKKVFLLDGSSISDFFREIKSPRDLLVSNLSKTLGAILIILPGVFGDCVGVALQIGVFDGVIIGLLSKFFVDTSTRRDEDADIIDAEIIYEEDTDEKSHHRH</sequence>
<dbReference type="InterPro" id="IPR007313">
    <property type="entry name" value="FxsA"/>
</dbReference>
<evidence type="ECO:0000313" key="2">
    <source>
        <dbReference type="EMBL" id="ANV97485.1"/>
    </source>
</evidence>
<keyword evidence="1" id="KW-0472">Membrane</keyword>
<dbReference type="OrthoDB" id="5324937at2"/>
<evidence type="ECO:0000313" key="3">
    <source>
        <dbReference type="Proteomes" id="UP000092884"/>
    </source>
</evidence>
<organism evidence="2 3">
    <name type="scientific">Helicobacter enhydrae</name>
    <dbReference type="NCBI Taxonomy" id="222136"/>
    <lineage>
        <taxon>Bacteria</taxon>
        <taxon>Pseudomonadati</taxon>
        <taxon>Campylobacterota</taxon>
        <taxon>Epsilonproteobacteria</taxon>
        <taxon>Campylobacterales</taxon>
        <taxon>Helicobacteraceae</taxon>
        <taxon>Helicobacter</taxon>
    </lineage>
</organism>
<feature type="transmembrane region" description="Helical" evidence="1">
    <location>
        <begin position="69"/>
        <end position="89"/>
    </location>
</feature>
<feature type="transmembrane region" description="Helical" evidence="1">
    <location>
        <begin position="95"/>
        <end position="115"/>
    </location>
</feature>
<dbReference type="Pfam" id="PF04186">
    <property type="entry name" value="FxsA"/>
    <property type="match status" value="1"/>
</dbReference>
<dbReference type="RefSeq" id="WP_066338543.1">
    <property type="nucleotide sequence ID" value="NZ_CP016503.1"/>
</dbReference>